<dbReference type="InterPro" id="IPR032466">
    <property type="entry name" value="Metal_Hydrolase"/>
</dbReference>
<dbReference type="GO" id="GO:0016787">
    <property type="term" value="F:hydrolase activity"/>
    <property type="evidence" value="ECO:0007669"/>
    <property type="project" value="InterPro"/>
</dbReference>
<dbReference type="EMBL" id="LIZX01000079">
    <property type="protein sequence ID" value="KPJ66506.1"/>
    <property type="molecule type" value="Genomic_DNA"/>
</dbReference>
<comment type="caution">
    <text evidence="2">The sequence shown here is derived from an EMBL/GenBank/DDBJ whole genome shotgun (WGS) entry which is preliminary data.</text>
</comment>
<reference evidence="2 3" key="1">
    <citation type="journal article" date="2015" name="Microbiome">
        <title>Genomic resolution of linkages in carbon, nitrogen, and sulfur cycling among widespread estuary sediment bacteria.</title>
        <authorList>
            <person name="Baker B.J."/>
            <person name="Lazar C.S."/>
            <person name="Teske A.P."/>
            <person name="Dick G.J."/>
        </authorList>
    </citation>
    <scope>NUCLEOTIDE SEQUENCE [LARGE SCALE GENOMIC DNA]</scope>
    <source>
        <strain evidence="2">DG_54_3</strain>
    </source>
</reference>
<feature type="domain" description="Amidohydrolase-related" evidence="1">
    <location>
        <begin position="189"/>
        <end position="413"/>
    </location>
</feature>
<dbReference type="Pfam" id="PF04909">
    <property type="entry name" value="Amidohydro_2"/>
    <property type="match status" value="1"/>
</dbReference>
<evidence type="ECO:0000313" key="3">
    <source>
        <dbReference type="Proteomes" id="UP000051861"/>
    </source>
</evidence>
<name>A0A0S7XVR4_UNCSA</name>
<sequence>MAPIIDVHAHIFNAMDIPVDGYLQSRRSERKGSTIEYFVNFFPGPQIYTYLAERMRERCVTRKLGVGETGWIYRQLLKLFGMATKEKLKDWEESLTKDVETIASDLVHTWEDIDLYVPLMIDYEYWFKNTLDNKLEDQIKLVRQIVLAHQGSIHPFVPFDPARELVYQVGMNNPDGQLEKYGSLNMVKHAIEEGGFIGVKLYNSLGYRPSNNKKVEDHRMLMAIRNEKMQYLFGGEEYDRVLSDLYRYCEENEVPITTHCGMYGIESYPDASFDFGKAIYWEDVLSQYQGLRLNLAHFGWNQRVRYGGEKNWVKDICRMMTRFDHLYTDVSCHRVTTAQDRQGYISEYKKIIRDFPIIKNRLLFGTDWHVLKRVKNYRKFKDGYLEVLKHKGLFTKSEIDDFLGGNAMNFLGLRRGDRNWQRLKTLYAKKGITPPAWFP</sequence>
<protein>
    <recommendedName>
        <fullName evidence="1">Amidohydrolase-related domain-containing protein</fullName>
    </recommendedName>
</protein>
<dbReference type="AlphaFoldDB" id="A0A0S7XVR4"/>
<dbReference type="InterPro" id="IPR006680">
    <property type="entry name" value="Amidohydro-rel"/>
</dbReference>
<dbReference type="Gene3D" id="3.20.20.140">
    <property type="entry name" value="Metal-dependent hydrolases"/>
    <property type="match status" value="1"/>
</dbReference>
<dbReference type="SUPFAM" id="SSF51556">
    <property type="entry name" value="Metallo-dependent hydrolases"/>
    <property type="match status" value="1"/>
</dbReference>
<proteinExistence type="predicted"/>
<organism evidence="2 3">
    <name type="scientific">candidate division WOR-1 bacterium DG_54_3</name>
    <dbReference type="NCBI Taxonomy" id="1703775"/>
    <lineage>
        <taxon>Bacteria</taxon>
        <taxon>Bacillati</taxon>
        <taxon>Saganbacteria</taxon>
    </lineage>
</organism>
<dbReference type="Proteomes" id="UP000051861">
    <property type="component" value="Unassembled WGS sequence"/>
</dbReference>
<evidence type="ECO:0000313" key="2">
    <source>
        <dbReference type="EMBL" id="KPJ66506.1"/>
    </source>
</evidence>
<accession>A0A0S7XVR4</accession>
<evidence type="ECO:0000259" key="1">
    <source>
        <dbReference type="Pfam" id="PF04909"/>
    </source>
</evidence>
<gene>
    <name evidence="2" type="ORF">AMJ44_08265</name>
</gene>